<name>A0ABU3PEN5_9BURK</name>
<feature type="transmembrane region" description="Helical" evidence="6">
    <location>
        <begin position="20"/>
        <end position="41"/>
    </location>
</feature>
<evidence type="ECO:0000256" key="6">
    <source>
        <dbReference type="SAM" id="Phobius"/>
    </source>
</evidence>
<comment type="similarity">
    <text evidence="2">Belongs to the GtrA family.</text>
</comment>
<feature type="transmembrane region" description="Helical" evidence="6">
    <location>
        <begin position="47"/>
        <end position="71"/>
    </location>
</feature>
<dbReference type="InterPro" id="IPR051401">
    <property type="entry name" value="GtrA_CellWall_Glycosyl"/>
</dbReference>
<dbReference type="RefSeq" id="WP_315651890.1">
    <property type="nucleotide sequence ID" value="NZ_JAVXZY010000007.1"/>
</dbReference>
<comment type="caution">
    <text evidence="8">The sequence shown here is derived from an EMBL/GenBank/DDBJ whole genome shotgun (WGS) entry which is preliminary data.</text>
</comment>
<evidence type="ECO:0000256" key="4">
    <source>
        <dbReference type="ARBA" id="ARBA00022989"/>
    </source>
</evidence>
<dbReference type="PANTHER" id="PTHR38459:SF1">
    <property type="entry name" value="PROPHAGE BACTOPRENOL-LINKED GLUCOSE TRANSLOCASE HOMOLOG"/>
    <property type="match status" value="1"/>
</dbReference>
<organism evidence="8 9">
    <name type="scientific">Roseateles aquae</name>
    <dbReference type="NCBI Taxonomy" id="3077235"/>
    <lineage>
        <taxon>Bacteria</taxon>
        <taxon>Pseudomonadati</taxon>
        <taxon>Pseudomonadota</taxon>
        <taxon>Betaproteobacteria</taxon>
        <taxon>Burkholderiales</taxon>
        <taxon>Sphaerotilaceae</taxon>
        <taxon>Roseateles</taxon>
    </lineage>
</organism>
<dbReference type="InterPro" id="IPR007267">
    <property type="entry name" value="GtrA_DPMS_TM"/>
</dbReference>
<gene>
    <name evidence="8" type="ORF">RQP53_17130</name>
</gene>
<evidence type="ECO:0000313" key="9">
    <source>
        <dbReference type="Proteomes" id="UP001246372"/>
    </source>
</evidence>
<proteinExistence type="inferred from homology"/>
<keyword evidence="3 6" id="KW-0812">Transmembrane</keyword>
<evidence type="ECO:0000313" key="8">
    <source>
        <dbReference type="EMBL" id="MDT9001004.1"/>
    </source>
</evidence>
<dbReference type="EMBL" id="JAVXZY010000007">
    <property type="protein sequence ID" value="MDT9001004.1"/>
    <property type="molecule type" value="Genomic_DNA"/>
</dbReference>
<protein>
    <submittedName>
        <fullName evidence="8">GtrA family protein</fullName>
    </submittedName>
</protein>
<dbReference type="Pfam" id="PF04138">
    <property type="entry name" value="GtrA_DPMS_TM"/>
    <property type="match status" value="1"/>
</dbReference>
<evidence type="ECO:0000259" key="7">
    <source>
        <dbReference type="Pfam" id="PF04138"/>
    </source>
</evidence>
<accession>A0ABU3PEN5</accession>
<evidence type="ECO:0000256" key="3">
    <source>
        <dbReference type="ARBA" id="ARBA00022692"/>
    </source>
</evidence>
<feature type="transmembrane region" description="Helical" evidence="6">
    <location>
        <begin position="83"/>
        <end position="104"/>
    </location>
</feature>
<keyword evidence="5 6" id="KW-0472">Membrane</keyword>
<dbReference type="Proteomes" id="UP001246372">
    <property type="component" value="Unassembled WGS sequence"/>
</dbReference>
<evidence type="ECO:0000256" key="2">
    <source>
        <dbReference type="ARBA" id="ARBA00009399"/>
    </source>
</evidence>
<reference evidence="8" key="1">
    <citation type="submission" date="2023-09" db="EMBL/GenBank/DDBJ databases">
        <title>Paucibacter sp. APW11 Genome sequencing and assembly.</title>
        <authorList>
            <person name="Kim I."/>
        </authorList>
    </citation>
    <scope>NUCLEOTIDE SEQUENCE</scope>
    <source>
        <strain evidence="8">APW11</strain>
    </source>
</reference>
<keyword evidence="4 6" id="KW-1133">Transmembrane helix</keyword>
<feature type="domain" description="GtrA/DPMS transmembrane" evidence="7">
    <location>
        <begin position="22"/>
        <end position="136"/>
    </location>
</feature>
<evidence type="ECO:0000256" key="5">
    <source>
        <dbReference type="ARBA" id="ARBA00023136"/>
    </source>
</evidence>
<keyword evidence="9" id="KW-1185">Reference proteome</keyword>
<evidence type="ECO:0000256" key="1">
    <source>
        <dbReference type="ARBA" id="ARBA00004141"/>
    </source>
</evidence>
<sequence length="143" mass="15771">MIARALTRFQERLASRAEFLLYFASSAAALGVDTVVYALAIHHGLPLSAAALIGYSCGMLLIYWLSIAVVFSSRRLKDRNIEFGVFAAVGGLGLALTEILLWMLTTMLAIDPLAAKLLTAAMVFVFNYVARKFLLFTRRNDIH</sequence>
<feature type="transmembrane region" description="Helical" evidence="6">
    <location>
        <begin position="110"/>
        <end position="130"/>
    </location>
</feature>
<comment type="subcellular location">
    <subcellularLocation>
        <location evidence="1">Membrane</location>
        <topology evidence="1">Multi-pass membrane protein</topology>
    </subcellularLocation>
</comment>
<dbReference type="PANTHER" id="PTHR38459">
    <property type="entry name" value="PROPHAGE BACTOPRENOL-LINKED GLUCOSE TRANSLOCASE HOMOLOG"/>
    <property type="match status" value="1"/>
</dbReference>